<evidence type="ECO:0000313" key="1">
    <source>
        <dbReference type="EMBL" id="GEK94148.1"/>
    </source>
</evidence>
<dbReference type="RefSeq" id="WP_146796949.1">
    <property type="nucleotide sequence ID" value="NZ_BARC01000006.1"/>
</dbReference>
<sequence length="81" mass="9004">MNIFILPPELNSEYASILLNEIRNNSDDIVIDAQNVKKIGGLCLQILISSRKNGINILNPSKNFLDEAVLLGAEKILLEQQ</sequence>
<reference evidence="1 2" key="1">
    <citation type="submission" date="2019-07" db="EMBL/GenBank/DDBJ databases">
        <title>Whole genome shotgun sequence of Gluconobacter wancherniae NBRC 103581.</title>
        <authorList>
            <person name="Hosoyama A."/>
            <person name="Uohara A."/>
            <person name="Ohji S."/>
            <person name="Ichikawa N."/>
        </authorList>
    </citation>
    <scope>NUCLEOTIDE SEQUENCE [LARGE SCALE GENOMIC DNA]</scope>
    <source>
        <strain evidence="1 2">NBRC 103581</strain>
    </source>
</reference>
<dbReference type="AlphaFoldDB" id="A0A511B159"/>
<proteinExistence type="predicted"/>
<dbReference type="OrthoDB" id="7280289at2"/>
<dbReference type="EMBL" id="BJUZ01000002">
    <property type="protein sequence ID" value="GEK94148.1"/>
    <property type="molecule type" value="Genomic_DNA"/>
</dbReference>
<name>A0A511B159_9PROT</name>
<comment type="caution">
    <text evidence="1">The sequence shown here is derived from an EMBL/GenBank/DDBJ whole genome shotgun (WGS) entry which is preliminary data.</text>
</comment>
<protein>
    <recommendedName>
        <fullName evidence="3">STAS domain-containing protein</fullName>
    </recommendedName>
</protein>
<accession>A0A511B159</accession>
<evidence type="ECO:0008006" key="3">
    <source>
        <dbReference type="Google" id="ProtNLM"/>
    </source>
</evidence>
<gene>
    <name evidence="1" type="ORF">GWA01_19180</name>
</gene>
<dbReference type="Proteomes" id="UP000321230">
    <property type="component" value="Unassembled WGS sequence"/>
</dbReference>
<organism evidence="1 2">
    <name type="scientific">Gluconobacter wancherniae NBRC 103581</name>
    <dbReference type="NCBI Taxonomy" id="656744"/>
    <lineage>
        <taxon>Bacteria</taxon>
        <taxon>Pseudomonadati</taxon>
        <taxon>Pseudomonadota</taxon>
        <taxon>Alphaproteobacteria</taxon>
        <taxon>Acetobacterales</taxon>
        <taxon>Acetobacteraceae</taxon>
        <taxon>Gluconobacter</taxon>
    </lineage>
</organism>
<evidence type="ECO:0000313" key="2">
    <source>
        <dbReference type="Proteomes" id="UP000321230"/>
    </source>
</evidence>
<keyword evidence="2" id="KW-1185">Reference proteome</keyword>